<comment type="catalytic activity">
    <reaction evidence="8 9">
        <text>hydroxymethylbilane = uroporphyrinogen III + H2O</text>
        <dbReference type="Rhea" id="RHEA:18965"/>
        <dbReference type="ChEBI" id="CHEBI:15377"/>
        <dbReference type="ChEBI" id="CHEBI:57308"/>
        <dbReference type="ChEBI" id="CHEBI:57845"/>
        <dbReference type="EC" id="4.2.1.75"/>
    </reaction>
</comment>
<comment type="pathway">
    <text evidence="1 9">Porphyrin-containing compound metabolism; protoporphyrin-IX biosynthesis; coproporphyrinogen-III from 5-aminolevulinate: step 3/4.</text>
</comment>
<dbReference type="OrthoDB" id="21594at2"/>
<comment type="function">
    <text evidence="6 9">Catalyzes cyclization of the linear tetrapyrrole, hydroxymethylbilane, to the macrocyclic uroporphyrinogen III.</text>
</comment>
<dbReference type="GO" id="GO:0006782">
    <property type="term" value="P:protoporphyrinogen IX biosynthetic process"/>
    <property type="evidence" value="ECO:0007669"/>
    <property type="project" value="UniProtKB-UniRule"/>
</dbReference>
<evidence type="ECO:0000313" key="11">
    <source>
        <dbReference type="EMBL" id="BBM83037.1"/>
    </source>
</evidence>
<evidence type="ECO:0000256" key="7">
    <source>
        <dbReference type="ARBA" id="ARBA00040167"/>
    </source>
</evidence>
<dbReference type="EMBL" id="AP019860">
    <property type="protein sequence ID" value="BBM83037.1"/>
    <property type="molecule type" value="Genomic_DNA"/>
</dbReference>
<dbReference type="CDD" id="cd06578">
    <property type="entry name" value="HemD"/>
    <property type="match status" value="1"/>
</dbReference>
<gene>
    <name evidence="11" type="ORF">UABAM_01380</name>
</gene>
<evidence type="ECO:0000256" key="5">
    <source>
        <dbReference type="ARBA" id="ARBA00023244"/>
    </source>
</evidence>
<dbReference type="InterPro" id="IPR039793">
    <property type="entry name" value="UROS/Hem4"/>
</dbReference>
<keyword evidence="12" id="KW-1185">Reference proteome</keyword>
<dbReference type="KEGG" id="uam:UABAM_01380"/>
<dbReference type="Proteomes" id="UP000326354">
    <property type="component" value="Chromosome"/>
</dbReference>
<dbReference type="InterPro" id="IPR003754">
    <property type="entry name" value="4pyrrol_synth_uPrphyn_synth"/>
</dbReference>
<reference evidence="11 12" key="1">
    <citation type="submission" date="2019-08" db="EMBL/GenBank/DDBJ databases">
        <title>Complete genome sequence of Candidatus Uab amorphum.</title>
        <authorList>
            <person name="Shiratori T."/>
            <person name="Suzuki S."/>
            <person name="Kakizawa Y."/>
            <person name="Ishida K."/>
        </authorList>
    </citation>
    <scope>NUCLEOTIDE SEQUENCE [LARGE SCALE GENOMIC DNA]</scope>
    <source>
        <strain evidence="11 12">SRT547</strain>
    </source>
</reference>
<dbReference type="SUPFAM" id="SSF69618">
    <property type="entry name" value="HemD-like"/>
    <property type="match status" value="1"/>
</dbReference>
<evidence type="ECO:0000259" key="10">
    <source>
        <dbReference type="Pfam" id="PF02602"/>
    </source>
</evidence>
<evidence type="ECO:0000256" key="9">
    <source>
        <dbReference type="RuleBase" id="RU366031"/>
    </source>
</evidence>
<evidence type="ECO:0000313" key="12">
    <source>
        <dbReference type="Proteomes" id="UP000326354"/>
    </source>
</evidence>
<protein>
    <recommendedName>
        <fullName evidence="7 9">Uroporphyrinogen-III synthase</fullName>
        <ecNumber evidence="3 9">4.2.1.75</ecNumber>
    </recommendedName>
</protein>
<evidence type="ECO:0000256" key="1">
    <source>
        <dbReference type="ARBA" id="ARBA00004772"/>
    </source>
</evidence>
<dbReference type="AlphaFoldDB" id="A0A5S9IK63"/>
<dbReference type="Pfam" id="PF02602">
    <property type="entry name" value="HEM4"/>
    <property type="match status" value="1"/>
</dbReference>
<proteinExistence type="inferred from homology"/>
<dbReference type="PANTHER" id="PTHR38042:SF1">
    <property type="entry name" value="UROPORPHYRINOGEN-III SYNTHASE, CHLOROPLASTIC"/>
    <property type="match status" value="1"/>
</dbReference>
<sequence>MQRRIFYTGSKKPPQSDLHLLWTPTIAIEYSPPTNQEKLQQMMAQECRYVFFSRHGVIGFRKHFALPPHAIVYAVGKTTCNCIRDIWDTVSVFTPEEQNALGMIKLFERQEKPFTTVVIQGNKGRKEFSDWLTENNWPFLTSCVYQNTLRKNDVLQKHWQNNENEYVLFTSPSTVKGFLYSIAAQDLQNVASRLMSIGPTTSNAIREHGGKVHYQCLCPDIQDLIRHIP</sequence>
<evidence type="ECO:0000256" key="3">
    <source>
        <dbReference type="ARBA" id="ARBA00013109"/>
    </source>
</evidence>
<name>A0A5S9IK63_UABAM</name>
<dbReference type="RefSeq" id="WP_151967261.1">
    <property type="nucleotide sequence ID" value="NZ_AP019860.1"/>
</dbReference>
<dbReference type="InterPro" id="IPR036108">
    <property type="entry name" value="4pyrrol_syn_uPrphyn_synt_sf"/>
</dbReference>
<feature type="domain" description="Tetrapyrrole biosynthesis uroporphyrinogen III synthase" evidence="10">
    <location>
        <begin position="23"/>
        <end position="225"/>
    </location>
</feature>
<evidence type="ECO:0000256" key="4">
    <source>
        <dbReference type="ARBA" id="ARBA00023239"/>
    </source>
</evidence>
<evidence type="ECO:0000256" key="2">
    <source>
        <dbReference type="ARBA" id="ARBA00008133"/>
    </source>
</evidence>
<dbReference type="PANTHER" id="PTHR38042">
    <property type="entry name" value="UROPORPHYRINOGEN-III SYNTHASE, CHLOROPLASTIC"/>
    <property type="match status" value="1"/>
</dbReference>
<comment type="similarity">
    <text evidence="2 9">Belongs to the uroporphyrinogen-III synthase family.</text>
</comment>
<dbReference type="GO" id="GO:0004852">
    <property type="term" value="F:uroporphyrinogen-III synthase activity"/>
    <property type="evidence" value="ECO:0007669"/>
    <property type="project" value="UniProtKB-UniRule"/>
</dbReference>
<dbReference type="Gene3D" id="3.40.50.10090">
    <property type="match status" value="2"/>
</dbReference>
<organism evidence="11 12">
    <name type="scientific">Uabimicrobium amorphum</name>
    <dbReference type="NCBI Taxonomy" id="2596890"/>
    <lineage>
        <taxon>Bacteria</taxon>
        <taxon>Pseudomonadati</taxon>
        <taxon>Planctomycetota</taxon>
        <taxon>Candidatus Uabimicrobiia</taxon>
        <taxon>Candidatus Uabimicrobiales</taxon>
        <taxon>Candidatus Uabimicrobiaceae</taxon>
        <taxon>Candidatus Uabimicrobium</taxon>
    </lineage>
</organism>
<evidence type="ECO:0000256" key="6">
    <source>
        <dbReference type="ARBA" id="ARBA00037589"/>
    </source>
</evidence>
<accession>A0A5S9IK63</accession>
<keyword evidence="4 9" id="KW-0456">Lyase</keyword>
<keyword evidence="5 9" id="KW-0627">Porphyrin biosynthesis</keyword>
<dbReference type="EC" id="4.2.1.75" evidence="3 9"/>
<evidence type="ECO:0000256" key="8">
    <source>
        <dbReference type="ARBA" id="ARBA00048617"/>
    </source>
</evidence>
<dbReference type="GO" id="GO:0006780">
    <property type="term" value="P:uroporphyrinogen III biosynthetic process"/>
    <property type="evidence" value="ECO:0007669"/>
    <property type="project" value="UniProtKB-UniRule"/>
</dbReference>